<evidence type="ECO:0000313" key="1">
    <source>
        <dbReference type="EMBL" id="OAM87312.1"/>
    </source>
</evidence>
<name>A0A178IBA5_9BACT</name>
<dbReference type="AlphaFoldDB" id="A0A178IBA5"/>
<gene>
    <name evidence="1" type="ORF">AW736_23955</name>
</gene>
<proteinExistence type="predicted"/>
<evidence type="ECO:0000313" key="2">
    <source>
        <dbReference type="Proteomes" id="UP000078486"/>
    </source>
</evidence>
<protein>
    <submittedName>
        <fullName evidence="1">Uncharacterized protein</fullName>
    </submittedName>
</protein>
<sequence length="77" mass="8460">MSPQSEMALHTLRTMARGHPGASSGERAAWEILQNLQHCSRLDFADCFIRLDGIGKRAVVQLLVDLATGKTGLIELR</sequence>
<comment type="caution">
    <text evidence="1">The sequence shown here is derived from an EMBL/GenBank/DDBJ whole genome shotgun (WGS) entry which is preliminary data.</text>
</comment>
<accession>A0A178IBA5</accession>
<keyword evidence="2" id="KW-1185">Reference proteome</keyword>
<dbReference type="Proteomes" id="UP000078486">
    <property type="component" value="Unassembled WGS sequence"/>
</dbReference>
<dbReference type="STRING" id="1184151.AW736_23955"/>
<organism evidence="1 2">
    <name type="scientific">Termitidicoccus mucosus</name>
    <dbReference type="NCBI Taxonomy" id="1184151"/>
    <lineage>
        <taxon>Bacteria</taxon>
        <taxon>Pseudomonadati</taxon>
        <taxon>Verrucomicrobiota</taxon>
        <taxon>Opitutia</taxon>
        <taxon>Opitutales</taxon>
        <taxon>Opitutaceae</taxon>
        <taxon>Termitidicoccus</taxon>
    </lineage>
</organism>
<reference evidence="1 2" key="1">
    <citation type="submission" date="2016-01" db="EMBL/GenBank/DDBJ databases">
        <title>High potential of lignocellulose degradation of a new Verrucomicrobia species.</title>
        <authorList>
            <person name="Wang Y."/>
            <person name="Shi Y."/>
            <person name="Qiu Z."/>
            <person name="Liu S."/>
            <person name="Yang H."/>
        </authorList>
    </citation>
    <scope>NUCLEOTIDE SEQUENCE [LARGE SCALE GENOMIC DNA]</scope>
    <source>
        <strain evidence="1 2">TSB47</strain>
    </source>
</reference>
<dbReference type="EMBL" id="LRRQ01000175">
    <property type="protein sequence ID" value="OAM87312.1"/>
    <property type="molecule type" value="Genomic_DNA"/>
</dbReference>